<feature type="transmembrane region" description="Helical" evidence="7">
    <location>
        <begin position="291"/>
        <end position="317"/>
    </location>
</feature>
<keyword evidence="6 7" id="KW-0472">Membrane</keyword>
<feature type="transmembrane region" description="Helical" evidence="7">
    <location>
        <begin position="184"/>
        <end position="206"/>
    </location>
</feature>
<evidence type="ECO:0000259" key="8">
    <source>
        <dbReference type="PROSITE" id="PS50928"/>
    </source>
</evidence>
<protein>
    <submittedName>
        <fullName evidence="9">Unannotated protein</fullName>
    </submittedName>
</protein>
<keyword evidence="4 7" id="KW-0812">Transmembrane</keyword>
<dbReference type="PROSITE" id="PS50928">
    <property type="entry name" value="ABC_TM1"/>
    <property type="match status" value="1"/>
</dbReference>
<dbReference type="EMBL" id="CAFBOT010000038">
    <property type="protein sequence ID" value="CAB4985105.1"/>
    <property type="molecule type" value="Genomic_DNA"/>
</dbReference>
<gene>
    <name evidence="12" type="ORF">GM51_21695</name>
    <name evidence="9" type="ORF">UFOPK2166_00471</name>
    <name evidence="10" type="ORF">UFOPK2872_00252</name>
    <name evidence="11" type="ORF">UFOPK4000_00347</name>
</gene>
<evidence type="ECO:0000256" key="1">
    <source>
        <dbReference type="ARBA" id="ARBA00004651"/>
    </source>
</evidence>
<dbReference type="InterPro" id="IPR035906">
    <property type="entry name" value="MetI-like_sf"/>
</dbReference>
<dbReference type="CDD" id="cd06261">
    <property type="entry name" value="TM_PBP2"/>
    <property type="match status" value="1"/>
</dbReference>
<dbReference type="AlphaFoldDB" id="A0A094S3G4"/>
<keyword evidence="5 7" id="KW-1133">Transmembrane helix</keyword>
<proteinExistence type="predicted"/>
<evidence type="ECO:0000313" key="10">
    <source>
        <dbReference type="EMBL" id="CAB4756664.1"/>
    </source>
</evidence>
<feature type="domain" description="ABC transmembrane type-1" evidence="8">
    <location>
        <begin position="96"/>
        <end position="310"/>
    </location>
</feature>
<dbReference type="EMBL" id="JNSL01000219">
    <property type="protein sequence ID" value="KGA12288.1"/>
    <property type="molecule type" value="Genomic_DNA"/>
</dbReference>
<dbReference type="EMBL" id="CAEZZM010000015">
    <property type="protein sequence ID" value="CAB4756664.1"/>
    <property type="molecule type" value="Genomic_DNA"/>
</dbReference>
<dbReference type="InterPro" id="IPR000515">
    <property type="entry name" value="MetI-like"/>
</dbReference>
<dbReference type="EMBL" id="CAEZWB010000042">
    <property type="protein sequence ID" value="CAB4644850.1"/>
    <property type="molecule type" value="Genomic_DNA"/>
</dbReference>
<dbReference type="SUPFAM" id="SSF161098">
    <property type="entry name" value="MetI-like"/>
    <property type="match status" value="1"/>
</dbReference>
<evidence type="ECO:0000256" key="3">
    <source>
        <dbReference type="ARBA" id="ARBA00022475"/>
    </source>
</evidence>
<name>A0A094S3G4_9ZZZZ</name>
<keyword evidence="2" id="KW-0813">Transport</keyword>
<dbReference type="GO" id="GO:0005886">
    <property type="term" value="C:plasma membrane"/>
    <property type="evidence" value="ECO:0007669"/>
    <property type="project" value="UniProtKB-SubCell"/>
</dbReference>
<feature type="transmembrane region" description="Helical" evidence="7">
    <location>
        <begin position="102"/>
        <end position="123"/>
    </location>
</feature>
<evidence type="ECO:0000256" key="7">
    <source>
        <dbReference type="SAM" id="Phobius"/>
    </source>
</evidence>
<dbReference type="Gene3D" id="1.10.3720.10">
    <property type="entry name" value="MetI-like"/>
    <property type="match status" value="1"/>
</dbReference>
<organism evidence="12">
    <name type="scientific">freshwater metagenome</name>
    <dbReference type="NCBI Taxonomy" id="449393"/>
    <lineage>
        <taxon>unclassified sequences</taxon>
        <taxon>metagenomes</taxon>
        <taxon>ecological metagenomes</taxon>
    </lineage>
</organism>
<reference evidence="9" key="2">
    <citation type="submission" date="2020-05" db="EMBL/GenBank/DDBJ databases">
        <authorList>
            <person name="Chiriac C."/>
            <person name="Salcher M."/>
            <person name="Ghai R."/>
            <person name="Kavagutti S V."/>
        </authorList>
    </citation>
    <scope>NUCLEOTIDE SEQUENCE</scope>
</reference>
<dbReference type="GO" id="GO:0055085">
    <property type="term" value="P:transmembrane transport"/>
    <property type="evidence" value="ECO:0007669"/>
    <property type="project" value="InterPro"/>
</dbReference>
<evidence type="ECO:0000313" key="9">
    <source>
        <dbReference type="EMBL" id="CAB4644850.1"/>
    </source>
</evidence>
<evidence type="ECO:0000313" key="12">
    <source>
        <dbReference type="EMBL" id="KGA12288.1"/>
    </source>
</evidence>
<keyword evidence="3" id="KW-1003">Cell membrane</keyword>
<evidence type="ECO:0000256" key="2">
    <source>
        <dbReference type="ARBA" id="ARBA00022448"/>
    </source>
</evidence>
<evidence type="ECO:0000256" key="4">
    <source>
        <dbReference type="ARBA" id="ARBA00022692"/>
    </source>
</evidence>
<feature type="transmembrane region" description="Helical" evidence="7">
    <location>
        <begin position="135"/>
        <end position="160"/>
    </location>
</feature>
<feature type="transmembrane region" description="Helical" evidence="7">
    <location>
        <begin position="245"/>
        <end position="271"/>
    </location>
</feature>
<feature type="transmembrane region" description="Helical" evidence="7">
    <location>
        <begin position="9"/>
        <end position="27"/>
    </location>
</feature>
<dbReference type="Pfam" id="PF00528">
    <property type="entry name" value="BPD_transp_1"/>
    <property type="match status" value="1"/>
</dbReference>
<dbReference type="PANTHER" id="PTHR43163:SF6">
    <property type="entry name" value="DIPEPTIDE TRANSPORT SYSTEM PERMEASE PROTEIN DPPB-RELATED"/>
    <property type="match status" value="1"/>
</dbReference>
<accession>A0A094S3G4</accession>
<dbReference type="PANTHER" id="PTHR43163">
    <property type="entry name" value="DIPEPTIDE TRANSPORT SYSTEM PERMEASE PROTEIN DPPB-RELATED"/>
    <property type="match status" value="1"/>
</dbReference>
<comment type="subcellular location">
    <subcellularLocation>
        <location evidence="1">Cell membrane</location>
        <topology evidence="1">Multi-pass membrane protein</topology>
    </subcellularLocation>
</comment>
<evidence type="ECO:0000313" key="11">
    <source>
        <dbReference type="EMBL" id="CAB4985105.1"/>
    </source>
</evidence>
<reference evidence="12" key="1">
    <citation type="submission" date="2014-06" db="EMBL/GenBank/DDBJ databases">
        <title>Key roles for freshwater Actinobacteria revealed by deep metagenomic sequencing.</title>
        <authorList>
            <person name="Ghai R."/>
            <person name="Mizuno C.M."/>
            <person name="Picazo A."/>
            <person name="Camacho A."/>
            <person name="Rodriguez-Valera F."/>
        </authorList>
    </citation>
    <scope>NUCLEOTIDE SEQUENCE</scope>
</reference>
<evidence type="ECO:0000256" key="5">
    <source>
        <dbReference type="ARBA" id="ARBA00022989"/>
    </source>
</evidence>
<evidence type="ECO:0000256" key="6">
    <source>
        <dbReference type="ARBA" id="ARBA00023136"/>
    </source>
</evidence>
<sequence>MFRFIARRAVWAIPTLLLVTFLVYMALRLGTDPIESYKRTNPRATRAKVEQYRQLNGLNSNYVLGYLNWLKNFVTFNWPRSIKGSREVWPVLKDAIANTLRLGSAASFIGIVFGLAAGMFAALKPGSRRDVGVNTAAFVGISIPPYISAVLLQLLFAVYWSKWFGSTLFPTSGVYPPGQSGFDLVLMLKHMALPTFVVAIQIIAVYSRYMRSSLLDVLSSDYMRTARSKGISERQVLFRHGVRNALIPIATIAALDIGAIVGGLIITENIFDYPGMGKYFLKAFDQGDFPLLMPWMVFVVASVLLFNLIADVSYAFLDPRIRLD</sequence>